<evidence type="ECO:0000313" key="3">
    <source>
        <dbReference type="EMBL" id="CAE0635822.1"/>
    </source>
</evidence>
<feature type="signal peptide" evidence="2">
    <location>
        <begin position="1"/>
        <end position="17"/>
    </location>
</feature>
<gene>
    <name evidence="3" type="ORF">HAKA00212_LOCUS14582</name>
</gene>
<feature type="chain" id="PRO_5030160812" evidence="2">
    <location>
        <begin position="18"/>
        <end position="286"/>
    </location>
</feature>
<dbReference type="AlphaFoldDB" id="A0A6V1RWX3"/>
<accession>A0A6V1RWX3</accession>
<dbReference type="EMBL" id="HBIU01031571">
    <property type="protein sequence ID" value="CAE0635822.1"/>
    <property type="molecule type" value="Transcribed_RNA"/>
</dbReference>
<proteinExistence type="predicted"/>
<evidence type="ECO:0000256" key="1">
    <source>
        <dbReference type="SAM" id="Coils"/>
    </source>
</evidence>
<evidence type="ECO:0000256" key="2">
    <source>
        <dbReference type="SAM" id="SignalP"/>
    </source>
</evidence>
<keyword evidence="1" id="KW-0175">Coiled coil</keyword>
<protein>
    <submittedName>
        <fullName evidence="3">Uncharacterized protein</fullName>
    </submittedName>
</protein>
<keyword evidence="2" id="KW-0732">Signal</keyword>
<name>A0A6V1RWX3_HETAK</name>
<feature type="coiled-coil region" evidence="1">
    <location>
        <begin position="168"/>
        <end position="195"/>
    </location>
</feature>
<organism evidence="3">
    <name type="scientific">Heterosigma akashiwo</name>
    <name type="common">Chromophytic alga</name>
    <name type="synonym">Heterosigma carterae</name>
    <dbReference type="NCBI Taxonomy" id="2829"/>
    <lineage>
        <taxon>Eukaryota</taxon>
        <taxon>Sar</taxon>
        <taxon>Stramenopiles</taxon>
        <taxon>Ochrophyta</taxon>
        <taxon>Raphidophyceae</taxon>
        <taxon>Chattonellales</taxon>
        <taxon>Chattonellaceae</taxon>
        <taxon>Heterosigma</taxon>
    </lineage>
</organism>
<sequence length="286" mass="31129">MKFHLLILGVVVSMALASVLDSFSLECHKAYTSCVENAQKDISEFTSIVDEGKCIPDFGEKCDSLCSKVLDEFTSSAPDSDDDPEKVAVFDGKVKELSRAVDSPLQVLYYKQLGLLREKALGRYRSHSADSAANDYEAMQVADAFFAKEAEAATRGAAGAGWDYAAEQAQLQSTMNELAARNKKLAEATQKAQASQQSILQYLQQQQAQIQALQQQLYGQQGSPWQLALAYRVPDTSINLSGAFQDGRTSIQMTCVPDSSRQYLGQHGFTYGVGPGNLGLSVNLNL</sequence>
<reference evidence="3" key="1">
    <citation type="submission" date="2021-01" db="EMBL/GenBank/DDBJ databases">
        <authorList>
            <person name="Corre E."/>
            <person name="Pelletier E."/>
            <person name="Niang G."/>
            <person name="Scheremetjew M."/>
            <person name="Finn R."/>
            <person name="Kale V."/>
            <person name="Holt S."/>
            <person name="Cochrane G."/>
            <person name="Meng A."/>
            <person name="Brown T."/>
            <person name="Cohen L."/>
        </authorList>
    </citation>
    <scope>NUCLEOTIDE SEQUENCE</scope>
    <source>
        <strain evidence="3">CCMP3107</strain>
    </source>
</reference>